<reference evidence="12 13" key="1">
    <citation type="submission" date="2015-12" db="EMBL/GenBank/DDBJ databases">
        <title>Draft genome of the nematode, Onchocerca flexuosa.</title>
        <authorList>
            <person name="Mitreva M."/>
        </authorList>
    </citation>
    <scope>NUCLEOTIDE SEQUENCE [LARGE SCALE GENOMIC DNA]</scope>
    <source>
        <strain evidence="12">Red Deer</strain>
    </source>
</reference>
<dbReference type="SMART" id="SM01335">
    <property type="entry name" value="PADR1"/>
    <property type="match status" value="1"/>
</dbReference>
<keyword evidence="9" id="KW-0539">Nucleus</keyword>
<sequence>MASMGRDLSYGAEYAKSNRAACKGCHGLISQNSLRMSFRKPSRFFDGLQDNWYNLKFDTKLFFFVVEFHFACFWKKIKQDHINEASIRGMELLKWSDQERIRKKIIENQAGVSCVEDLSVVLISEYAATGRSKCVNCKKNIKKENNTLRLGMKSSWYHVNCFEKMRQYAICTEKIVGFQNLSESDQDLLKLMFNKQIKTTTKKKSAEINDAATKRAKMDQFDTEEKMKLLKAQANEMWSVREKLSKCLSKNDIQTLLQANHQALPKRGGESKLLDRLVDCMVFGCPLPCEHCKEGNIVYSSSERSYVCTGYISEYTRCMYTCRNPPRKPFVIPDEMKKIISEFQNFEVRDPKNREYSALEHEKPEPSKILSRDVGEMSNEFMKHGNANLRGKLWETTLGKADFQTGANSFYKLQLLKHDFKQKPRRLYLQENSGKDVAY</sequence>
<gene>
    <name evidence="12" type="ORF">X798_05062</name>
</gene>
<dbReference type="PROSITE" id="PS52007">
    <property type="entry name" value="PADR1"/>
    <property type="match status" value="1"/>
</dbReference>
<feature type="domain" description="PARP-type" evidence="11">
    <location>
        <begin position="122"/>
        <end position="190"/>
    </location>
</feature>
<dbReference type="GO" id="GO:0003950">
    <property type="term" value="F:NAD+ poly-ADP-ribosyltransferase activity"/>
    <property type="evidence" value="ECO:0007669"/>
    <property type="project" value="UniProtKB-EC"/>
</dbReference>
<keyword evidence="4" id="KW-0808">Transferase</keyword>
<comment type="subcellular location">
    <subcellularLocation>
        <location evidence="1">Nucleus</location>
    </subcellularLocation>
</comment>
<dbReference type="AlphaFoldDB" id="A0A238BTD3"/>
<dbReference type="SUPFAM" id="SSF57716">
    <property type="entry name" value="Glucocorticoid receptor-like (DNA-binding domain)"/>
    <property type="match status" value="2"/>
</dbReference>
<accession>A0A238BTD3</accession>
<dbReference type="GO" id="GO:0005730">
    <property type="term" value="C:nucleolus"/>
    <property type="evidence" value="ECO:0007669"/>
    <property type="project" value="TreeGrafter"/>
</dbReference>
<evidence type="ECO:0000256" key="4">
    <source>
        <dbReference type="ARBA" id="ARBA00022679"/>
    </source>
</evidence>
<dbReference type="Gene3D" id="1.10.20.130">
    <property type="match status" value="1"/>
</dbReference>
<dbReference type="SMART" id="SM01336">
    <property type="entry name" value="zf-PARP"/>
    <property type="match status" value="2"/>
</dbReference>
<dbReference type="Gene3D" id="2.20.25.630">
    <property type="match status" value="1"/>
</dbReference>
<evidence type="ECO:0000256" key="5">
    <source>
        <dbReference type="ARBA" id="ARBA00022723"/>
    </source>
</evidence>
<keyword evidence="8" id="KW-0520">NAD</keyword>
<keyword evidence="13" id="KW-1185">Reference proteome</keyword>
<dbReference type="Pfam" id="PF08063">
    <property type="entry name" value="Zn_ribbon_PADR1"/>
    <property type="match status" value="1"/>
</dbReference>
<dbReference type="GO" id="GO:0006302">
    <property type="term" value="P:double-strand break repair"/>
    <property type="evidence" value="ECO:0007669"/>
    <property type="project" value="TreeGrafter"/>
</dbReference>
<dbReference type="InterPro" id="IPR050800">
    <property type="entry name" value="ARTD/PARP"/>
</dbReference>
<dbReference type="GO" id="GO:0003677">
    <property type="term" value="F:DNA binding"/>
    <property type="evidence" value="ECO:0007669"/>
    <property type="project" value="InterPro"/>
</dbReference>
<name>A0A238BTD3_9BILA</name>
<feature type="domain" description="PARP-type" evidence="11">
    <location>
        <begin position="10"/>
        <end position="109"/>
    </location>
</feature>
<dbReference type="Pfam" id="PF21728">
    <property type="entry name" value="PADR1_N"/>
    <property type="match status" value="1"/>
</dbReference>
<comment type="catalytic activity">
    <reaction evidence="10">
        <text>NAD(+) + (ADP-D-ribosyl)n-acceptor = nicotinamide + (ADP-D-ribosyl)n+1-acceptor + H(+).</text>
        <dbReference type="EC" id="2.4.2.30"/>
    </reaction>
</comment>
<dbReference type="GO" id="GO:0070212">
    <property type="term" value="P:protein poly-ADP-ribosylation"/>
    <property type="evidence" value="ECO:0007669"/>
    <property type="project" value="TreeGrafter"/>
</dbReference>
<dbReference type="EC" id="2.4.2.30" evidence="2"/>
<evidence type="ECO:0000313" key="12">
    <source>
        <dbReference type="EMBL" id="OZC07955.1"/>
    </source>
</evidence>
<keyword evidence="6" id="KW-0863">Zinc-finger</keyword>
<keyword evidence="5" id="KW-0479">Metal-binding</keyword>
<evidence type="ECO:0000256" key="10">
    <source>
        <dbReference type="ARBA" id="ARBA00033987"/>
    </source>
</evidence>
<dbReference type="GO" id="GO:0008270">
    <property type="term" value="F:zinc ion binding"/>
    <property type="evidence" value="ECO:0007669"/>
    <property type="project" value="UniProtKB-KW"/>
</dbReference>
<protein>
    <recommendedName>
        <fullName evidence="2">NAD(+) ADP-ribosyltransferase</fullName>
        <ecNumber evidence="2">2.4.2.30</ecNumber>
    </recommendedName>
</protein>
<dbReference type="EMBL" id="KZ270018">
    <property type="protein sequence ID" value="OZC07955.1"/>
    <property type="molecule type" value="Genomic_DNA"/>
</dbReference>
<dbReference type="PANTHER" id="PTHR10459">
    <property type="entry name" value="DNA LIGASE"/>
    <property type="match status" value="1"/>
</dbReference>
<evidence type="ECO:0000259" key="11">
    <source>
        <dbReference type="PROSITE" id="PS50064"/>
    </source>
</evidence>
<evidence type="ECO:0000256" key="8">
    <source>
        <dbReference type="ARBA" id="ARBA00023027"/>
    </source>
</evidence>
<dbReference type="InterPro" id="IPR038650">
    <property type="entry name" value="PADR1_C_dom_sf"/>
</dbReference>
<evidence type="ECO:0000313" key="13">
    <source>
        <dbReference type="Proteomes" id="UP000242913"/>
    </source>
</evidence>
<proteinExistence type="predicted"/>
<dbReference type="InterPro" id="IPR001510">
    <property type="entry name" value="Znf_PARP"/>
</dbReference>
<keyword evidence="3" id="KW-0328">Glycosyltransferase</keyword>
<dbReference type="InterPro" id="IPR036957">
    <property type="entry name" value="Znf_PARP_sf"/>
</dbReference>
<keyword evidence="7" id="KW-0862">Zinc</keyword>
<dbReference type="InterPro" id="IPR012982">
    <property type="entry name" value="PARP1-like_PADR1_Zn_ribbon"/>
</dbReference>
<evidence type="ECO:0000256" key="7">
    <source>
        <dbReference type="ARBA" id="ARBA00022833"/>
    </source>
</evidence>
<dbReference type="GO" id="GO:1990404">
    <property type="term" value="F:NAD+-protein mono-ADP-ribosyltransferase activity"/>
    <property type="evidence" value="ECO:0007669"/>
    <property type="project" value="TreeGrafter"/>
</dbReference>
<dbReference type="PANTHER" id="PTHR10459:SF60">
    <property type="entry name" value="POLY [ADP-RIBOSE] POLYMERASE 2"/>
    <property type="match status" value="1"/>
</dbReference>
<evidence type="ECO:0000256" key="9">
    <source>
        <dbReference type="ARBA" id="ARBA00023242"/>
    </source>
</evidence>
<organism evidence="12 13">
    <name type="scientific">Onchocerca flexuosa</name>
    <dbReference type="NCBI Taxonomy" id="387005"/>
    <lineage>
        <taxon>Eukaryota</taxon>
        <taxon>Metazoa</taxon>
        <taxon>Ecdysozoa</taxon>
        <taxon>Nematoda</taxon>
        <taxon>Chromadorea</taxon>
        <taxon>Rhabditida</taxon>
        <taxon>Spirurina</taxon>
        <taxon>Spiruromorpha</taxon>
        <taxon>Filarioidea</taxon>
        <taxon>Onchocercidae</taxon>
        <taxon>Onchocerca</taxon>
    </lineage>
</organism>
<dbReference type="OrthoDB" id="429950at2759"/>
<dbReference type="Proteomes" id="UP000242913">
    <property type="component" value="Unassembled WGS sequence"/>
</dbReference>
<evidence type="ECO:0000256" key="6">
    <source>
        <dbReference type="ARBA" id="ARBA00022771"/>
    </source>
</evidence>
<evidence type="ECO:0000256" key="1">
    <source>
        <dbReference type="ARBA" id="ARBA00004123"/>
    </source>
</evidence>
<evidence type="ECO:0000256" key="3">
    <source>
        <dbReference type="ARBA" id="ARBA00022676"/>
    </source>
</evidence>
<dbReference type="InterPro" id="IPR049296">
    <property type="entry name" value="PARP1-like_PADR1_N"/>
</dbReference>
<dbReference type="Pfam" id="PF00645">
    <property type="entry name" value="zf-PARP"/>
    <property type="match status" value="1"/>
</dbReference>
<evidence type="ECO:0000256" key="2">
    <source>
        <dbReference type="ARBA" id="ARBA00012020"/>
    </source>
</evidence>
<dbReference type="PROSITE" id="PS50064">
    <property type="entry name" value="ZF_PARP_2"/>
    <property type="match status" value="2"/>
</dbReference>
<dbReference type="Gene3D" id="3.30.1740.10">
    <property type="entry name" value="Zinc finger, PARP-type"/>
    <property type="match status" value="2"/>
</dbReference>